<keyword evidence="9" id="KW-1185">Reference proteome</keyword>
<proteinExistence type="inferred from homology"/>
<dbReference type="InterPro" id="IPR002196">
    <property type="entry name" value="Glyco_hydro_24"/>
</dbReference>
<comment type="caution">
    <text evidence="8">The sequence shown here is derived from an EMBL/GenBank/DDBJ whole genome shotgun (WGS) entry which is preliminary data.</text>
</comment>
<dbReference type="Gene3D" id="1.10.530.40">
    <property type="match status" value="1"/>
</dbReference>
<dbReference type="Proteomes" id="UP000018766">
    <property type="component" value="Unassembled WGS sequence"/>
</dbReference>
<dbReference type="HAMAP" id="MF_04110">
    <property type="entry name" value="ENDOLYSIN_T4"/>
    <property type="match status" value="1"/>
</dbReference>
<dbReference type="RefSeq" id="WP_023949455.1">
    <property type="nucleotide sequence ID" value="NZ_AYSV01000020.1"/>
</dbReference>
<keyword evidence="6 7" id="KW-0326">Glycosidase</keyword>
<dbReference type="InterPro" id="IPR033907">
    <property type="entry name" value="Endolysin_autolysin"/>
</dbReference>
<dbReference type="Pfam" id="PF00959">
    <property type="entry name" value="Phage_lysozyme"/>
    <property type="match status" value="1"/>
</dbReference>
<evidence type="ECO:0000256" key="4">
    <source>
        <dbReference type="ARBA" id="ARBA00022801"/>
    </source>
</evidence>
<evidence type="ECO:0000256" key="5">
    <source>
        <dbReference type="ARBA" id="ARBA00023200"/>
    </source>
</evidence>
<dbReference type="SUPFAM" id="SSF53955">
    <property type="entry name" value="Lysozyme-like"/>
    <property type="match status" value="1"/>
</dbReference>
<dbReference type="CDD" id="cd00737">
    <property type="entry name" value="lyz_endolysin_autolysin"/>
    <property type="match status" value="1"/>
</dbReference>
<dbReference type="InterPro" id="IPR034690">
    <property type="entry name" value="Endolysin_T4_type"/>
</dbReference>
<organism evidence="8 9">
    <name type="scientific">Pelistega indica</name>
    <dbReference type="NCBI Taxonomy" id="1414851"/>
    <lineage>
        <taxon>Bacteria</taxon>
        <taxon>Pseudomonadati</taxon>
        <taxon>Pseudomonadota</taxon>
        <taxon>Betaproteobacteria</taxon>
        <taxon>Burkholderiales</taxon>
        <taxon>Alcaligenaceae</taxon>
        <taxon>Pelistega</taxon>
    </lineage>
</organism>
<evidence type="ECO:0000256" key="7">
    <source>
        <dbReference type="RuleBase" id="RU003788"/>
    </source>
</evidence>
<evidence type="ECO:0000256" key="3">
    <source>
        <dbReference type="ARBA" id="ARBA00022638"/>
    </source>
</evidence>
<dbReference type="GO" id="GO:0016998">
    <property type="term" value="P:cell wall macromolecule catabolic process"/>
    <property type="evidence" value="ECO:0007669"/>
    <property type="project" value="InterPro"/>
</dbReference>
<dbReference type="EMBL" id="AYSV01000020">
    <property type="protein sequence ID" value="ETD72755.1"/>
    <property type="molecule type" value="Genomic_DNA"/>
</dbReference>
<name>V8G8L0_9BURK</name>
<reference evidence="8 9" key="1">
    <citation type="submission" date="2013-11" db="EMBL/GenBank/DDBJ databases">
        <title>Genomic analysis of Pelistega sp. HM-7.</title>
        <authorList>
            <person name="Kumbhare S.V."/>
            <person name="Shetty S.A."/>
            <person name="Sharma O."/>
            <person name="Dhotre D.P."/>
        </authorList>
    </citation>
    <scope>NUCLEOTIDE SEQUENCE [LARGE SCALE GENOMIC DNA]</scope>
    <source>
        <strain evidence="8 9">HM-7</strain>
    </source>
</reference>
<comment type="similarity">
    <text evidence="7">Belongs to the glycosyl hydrolase 24 family.</text>
</comment>
<dbReference type="InterPro" id="IPR023346">
    <property type="entry name" value="Lysozyme-like_dom_sf"/>
</dbReference>
<gene>
    <name evidence="8" type="ORF">V757_02235</name>
</gene>
<evidence type="ECO:0000313" key="9">
    <source>
        <dbReference type="Proteomes" id="UP000018766"/>
    </source>
</evidence>
<dbReference type="PANTHER" id="PTHR38107">
    <property type="match status" value="1"/>
</dbReference>
<evidence type="ECO:0000256" key="1">
    <source>
        <dbReference type="ARBA" id="ARBA00000632"/>
    </source>
</evidence>
<dbReference type="InterPro" id="IPR023347">
    <property type="entry name" value="Lysozyme_dom_sf"/>
</dbReference>
<keyword evidence="3 7" id="KW-0081">Bacteriolytic enzyme</keyword>
<dbReference type="GO" id="GO:0042742">
    <property type="term" value="P:defense response to bacterium"/>
    <property type="evidence" value="ECO:0007669"/>
    <property type="project" value="UniProtKB-KW"/>
</dbReference>
<keyword evidence="2 7" id="KW-0929">Antimicrobial</keyword>
<evidence type="ECO:0000256" key="2">
    <source>
        <dbReference type="ARBA" id="ARBA00022529"/>
    </source>
</evidence>
<dbReference type="AlphaFoldDB" id="V8G8L0"/>
<dbReference type="EC" id="3.2.1.17" evidence="7"/>
<accession>V8G8L0</accession>
<sequence>MEHQSAVAISKEGLDLIKKWEGFRSSPYKDAVGIPTIGYGSTYYPDGRKVKLTDPSISQAKATEMLRETVKAFEDAINVAVTVPLRQNQFDALCSLAYNIGAKAFKESTLVKLLNKGDEYGAATQFVRWNKAGGKELRGLTLRRRDERDLFIR</sequence>
<dbReference type="InterPro" id="IPR051018">
    <property type="entry name" value="Bacteriophage_GH24"/>
</dbReference>
<keyword evidence="4 7" id="KW-0378">Hydrolase</keyword>
<dbReference type="GO" id="GO:0031640">
    <property type="term" value="P:killing of cells of another organism"/>
    <property type="evidence" value="ECO:0007669"/>
    <property type="project" value="UniProtKB-KW"/>
</dbReference>
<dbReference type="GO" id="GO:0009253">
    <property type="term" value="P:peptidoglycan catabolic process"/>
    <property type="evidence" value="ECO:0007669"/>
    <property type="project" value="InterPro"/>
</dbReference>
<evidence type="ECO:0000256" key="6">
    <source>
        <dbReference type="ARBA" id="ARBA00023295"/>
    </source>
</evidence>
<comment type="catalytic activity">
    <reaction evidence="1 7">
        <text>Hydrolysis of (1-&gt;4)-beta-linkages between N-acetylmuramic acid and N-acetyl-D-glucosamine residues in a peptidoglycan and between N-acetyl-D-glucosamine residues in chitodextrins.</text>
        <dbReference type="EC" id="3.2.1.17"/>
    </reaction>
</comment>
<dbReference type="PANTHER" id="PTHR38107:SF3">
    <property type="entry name" value="LYSOZYME RRRD-RELATED"/>
    <property type="match status" value="1"/>
</dbReference>
<evidence type="ECO:0000313" key="8">
    <source>
        <dbReference type="EMBL" id="ETD72755.1"/>
    </source>
</evidence>
<dbReference type="GO" id="GO:0003796">
    <property type="term" value="F:lysozyme activity"/>
    <property type="evidence" value="ECO:0007669"/>
    <property type="project" value="UniProtKB-EC"/>
</dbReference>
<protein>
    <recommendedName>
        <fullName evidence="7">Lysozyme</fullName>
        <ecNumber evidence="7">3.2.1.17</ecNumber>
    </recommendedName>
</protein>
<keyword evidence="5" id="KW-1035">Host cytoplasm</keyword>